<protein>
    <submittedName>
        <fullName evidence="1">Uncharacterized protein</fullName>
    </submittedName>
</protein>
<dbReference type="Proteomes" id="UP001176941">
    <property type="component" value="Chromosome 31"/>
</dbReference>
<keyword evidence="2" id="KW-1185">Reference proteome</keyword>
<organism evidence="1 2">
    <name type="scientific">Rangifer tarandus platyrhynchus</name>
    <name type="common">Svalbard reindeer</name>
    <dbReference type="NCBI Taxonomy" id="3082113"/>
    <lineage>
        <taxon>Eukaryota</taxon>
        <taxon>Metazoa</taxon>
        <taxon>Chordata</taxon>
        <taxon>Craniata</taxon>
        <taxon>Vertebrata</taxon>
        <taxon>Euteleostomi</taxon>
        <taxon>Mammalia</taxon>
        <taxon>Eutheria</taxon>
        <taxon>Laurasiatheria</taxon>
        <taxon>Artiodactyla</taxon>
        <taxon>Ruminantia</taxon>
        <taxon>Pecora</taxon>
        <taxon>Cervidae</taxon>
        <taxon>Odocoileinae</taxon>
        <taxon>Rangifer</taxon>
    </lineage>
</organism>
<evidence type="ECO:0000313" key="2">
    <source>
        <dbReference type="Proteomes" id="UP001176941"/>
    </source>
</evidence>
<sequence>MPGVVVWPLGGDEMRRVEPPRMRSECPQPFGHLRTRGEGTVCELWRGLTRHGACCVLILDVPPAGSEDSARVLLRRAQQTAPPLLFRLASFLLWSHLLLRVASRAGGEPALAPIGKSVAGMNPSCLTLLLS</sequence>
<name>A0ABN8ZCE2_RANTA</name>
<accession>A0ABN8ZCE2</accession>
<gene>
    <name evidence="1" type="ORF">MRATA1EN1_LOCUS20510</name>
</gene>
<reference evidence="1" key="1">
    <citation type="submission" date="2023-04" db="EMBL/GenBank/DDBJ databases">
        <authorList>
            <consortium name="ELIXIR-Norway"/>
        </authorList>
    </citation>
    <scope>NUCLEOTIDE SEQUENCE [LARGE SCALE GENOMIC DNA]</scope>
</reference>
<proteinExistence type="predicted"/>
<dbReference type="EMBL" id="OX459967">
    <property type="protein sequence ID" value="CAI9171548.1"/>
    <property type="molecule type" value="Genomic_DNA"/>
</dbReference>
<evidence type="ECO:0000313" key="1">
    <source>
        <dbReference type="EMBL" id="CAI9171548.1"/>
    </source>
</evidence>